<dbReference type="InterPro" id="IPR003593">
    <property type="entry name" value="AAA+_ATPase"/>
</dbReference>
<dbReference type="GO" id="GO:0005737">
    <property type="term" value="C:cytoplasm"/>
    <property type="evidence" value="ECO:0007669"/>
    <property type="project" value="UniProtKB-SubCell"/>
</dbReference>
<dbReference type="InterPro" id="IPR032501">
    <property type="entry name" value="Prot_ATP_ID_OB_2nd"/>
</dbReference>
<dbReference type="GO" id="GO:0016887">
    <property type="term" value="F:ATP hydrolysis activity"/>
    <property type="evidence" value="ECO:0007669"/>
    <property type="project" value="InterPro"/>
</dbReference>
<keyword evidence="6 10" id="KW-0067">ATP-binding</keyword>
<reference evidence="12" key="1">
    <citation type="submission" date="2022-07" db="EMBL/GenBank/DDBJ databases">
        <title>Phylogenomic reconstructions and comparative analyses of Kickxellomycotina fungi.</title>
        <authorList>
            <person name="Reynolds N.K."/>
            <person name="Stajich J.E."/>
            <person name="Barry K."/>
            <person name="Grigoriev I.V."/>
            <person name="Crous P."/>
            <person name="Smith M.E."/>
        </authorList>
    </citation>
    <scope>NUCLEOTIDE SEQUENCE</scope>
    <source>
        <strain evidence="12">IMI 214461</strain>
    </source>
</reference>
<feature type="domain" description="AAA+ ATPase" evidence="11">
    <location>
        <begin position="209"/>
        <end position="348"/>
    </location>
</feature>
<name>A0A9W8BED3_9FUNG</name>
<keyword evidence="4" id="KW-0963">Cytoplasm</keyword>
<dbReference type="GO" id="GO:0008540">
    <property type="term" value="C:proteasome regulatory particle, base subcomplex"/>
    <property type="evidence" value="ECO:0007669"/>
    <property type="project" value="UniProtKB-ARBA"/>
</dbReference>
<evidence type="ECO:0000256" key="4">
    <source>
        <dbReference type="ARBA" id="ARBA00022490"/>
    </source>
</evidence>
<dbReference type="PROSITE" id="PS00674">
    <property type="entry name" value="AAA"/>
    <property type="match status" value="1"/>
</dbReference>
<dbReference type="Pfam" id="PF17862">
    <property type="entry name" value="AAA_lid_3"/>
    <property type="match status" value="1"/>
</dbReference>
<accession>A0A9W8BED3</accession>
<dbReference type="SMART" id="SM00382">
    <property type="entry name" value="AAA"/>
    <property type="match status" value="1"/>
</dbReference>
<organism evidence="12 13">
    <name type="scientific">Coemansia thaxteri</name>
    <dbReference type="NCBI Taxonomy" id="2663907"/>
    <lineage>
        <taxon>Eukaryota</taxon>
        <taxon>Fungi</taxon>
        <taxon>Fungi incertae sedis</taxon>
        <taxon>Zoopagomycota</taxon>
        <taxon>Kickxellomycotina</taxon>
        <taxon>Kickxellomycetes</taxon>
        <taxon>Kickxellales</taxon>
        <taxon>Kickxellaceae</taxon>
        <taxon>Coemansia</taxon>
    </lineage>
</organism>
<evidence type="ECO:0000256" key="7">
    <source>
        <dbReference type="ARBA" id="ARBA00022942"/>
    </source>
</evidence>
<dbReference type="FunFam" id="2.40.50.140:FF:000076">
    <property type="entry name" value="26S protease regulatory subunit 6A"/>
    <property type="match status" value="1"/>
</dbReference>
<dbReference type="Gene3D" id="2.40.50.140">
    <property type="entry name" value="Nucleic acid-binding proteins"/>
    <property type="match status" value="1"/>
</dbReference>
<dbReference type="InterPro" id="IPR041569">
    <property type="entry name" value="AAA_lid_3"/>
</dbReference>
<dbReference type="Gene3D" id="3.40.50.300">
    <property type="entry name" value="P-loop containing nucleotide triphosphate hydrolases"/>
    <property type="match status" value="1"/>
</dbReference>
<proteinExistence type="inferred from homology"/>
<dbReference type="InterPro" id="IPR050221">
    <property type="entry name" value="26S_Proteasome_ATPase"/>
</dbReference>
<evidence type="ECO:0000256" key="8">
    <source>
        <dbReference type="ARBA" id="ARBA00023242"/>
    </source>
</evidence>
<evidence type="ECO:0000256" key="5">
    <source>
        <dbReference type="ARBA" id="ARBA00022741"/>
    </source>
</evidence>
<dbReference type="InterPro" id="IPR027417">
    <property type="entry name" value="P-loop_NTPase"/>
</dbReference>
<comment type="similarity">
    <text evidence="3 10">Belongs to the AAA ATPase family.</text>
</comment>
<evidence type="ECO:0000313" key="13">
    <source>
        <dbReference type="Proteomes" id="UP001150907"/>
    </source>
</evidence>
<evidence type="ECO:0000256" key="3">
    <source>
        <dbReference type="ARBA" id="ARBA00006914"/>
    </source>
</evidence>
<dbReference type="InterPro" id="IPR003959">
    <property type="entry name" value="ATPase_AAA_core"/>
</dbReference>
<keyword evidence="5 10" id="KW-0547">Nucleotide-binding</keyword>
<evidence type="ECO:0000256" key="9">
    <source>
        <dbReference type="ARBA" id="ARBA00069320"/>
    </source>
</evidence>
<evidence type="ECO:0000259" key="11">
    <source>
        <dbReference type="SMART" id="SM00382"/>
    </source>
</evidence>
<dbReference type="OrthoDB" id="9443236at2759"/>
<dbReference type="GO" id="GO:0005524">
    <property type="term" value="F:ATP binding"/>
    <property type="evidence" value="ECO:0007669"/>
    <property type="project" value="UniProtKB-KW"/>
</dbReference>
<dbReference type="SUPFAM" id="SSF52540">
    <property type="entry name" value="P-loop containing nucleoside triphosphate hydrolases"/>
    <property type="match status" value="1"/>
</dbReference>
<evidence type="ECO:0000256" key="1">
    <source>
        <dbReference type="ARBA" id="ARBA00004123"/>
    </source>
</evidence>
<gene>
    <name evidence="12" type="primary">RPT5</name>
    <name evidence="12" type="ORF">H4R26_002545</name>
</gene>
<dbReference type="InterPro" id="IPR012340">
    <property type="entry name" value="NA-bd_OB-fold"/>
</dbReference>
<sequence length="429" mass="47703">MDSLAQAAAATADDFNDLDAEIKRSNNAEISSRTRLIENEIRVLKSEHHRLVHEQGMMSGKIKDNTEKININKQLPYLVSNVVEILDINPETEEEEDGANVDLDSQRKGKCAVIRTSTRQTVFLPVIGLVPSNELTAGDLIGVHKDSFLILEKLPAEYDPRVKVMEVDEKPTEDYTDIGGLDKQVEELVEAIVLPMTHADRFKKLGIKPPKGVLMYGPPGTGKTLLARACAAQTQSTYLKLAGPQLVQMFIGDGSKMVRDAFALAKEKAPTIIFIDELDAIGTKRFDSEKSGDREVQRTMLELLNQLDGFGSDDRIKVIAATNRIDILDPALLRSGRLDRKIEFPLPNEEARARIIQIHSRKMNVSNDVNFEELARSCDEFNGAQCKAICVEAGMIALRRGATKLAHEDFMEGIQEVQAKKKTSLQYFA</sequence>
<keyword evidence="8" id="KW-0539">Nucleus</keyword>
<evidence type="ECO:0000313" key="12">
    <source>
        <dbReference type="EMBL" id="KAJ2004377.1"/>
    </source>
</evidence>
<dbReference type="Pfam" id="PF16450">
    <property type="entry name" value="Prot_ATP_ID_OB_C"/>
    <property type="match status" value="1"/>
</dbReference>
<keyword evidence="13" id="KW-1185">Reference proteome</keyword>
<dbReference type="GO" id="GO:0005634">
    <property type="term" value="C:nucleus"/>
    <property type="evidence" value="ECO:0007669"/>
    <property type="project" value="UniProtKB-SubCell"/>
</dbReference>
<evidence type="ECO:0000256" key="6">
    <source>
        <dbReference type="ARBA" id="ARBA00022840"/>
    </source>
</evidence>
<dbReference type="Pfam" id="PF00004">
    <property type="entry name" value="AAA"/>
    <property type="match status" value="1"/>
</dbReference>
<comment type="caution">
    <text evidence="12">The sequence shown here is derived from an EMBL/GenBank/DDBJ whole genome shotgun (WGS) entry which is preliminary data.</text>
</comment>
<dbReference type="Proteomes" id="UP001150907">
    <property type="component" value="Unassembled WGS sequence"/>
</dbReference>
<dbReference type="AlphaFoldDB" id="A0A9W8BED3"/>
<comment type="subcellular location">
    <subcellularLocation>
        <location evidence="2">Cytoplasm</location>
    </subcellularLocation>
    <subcellularLocation>
        <location evidence="1">Nucleus</location>
    </subcellularLocation>
</comment>
<dbReference type="FunFam" id="3.40.50.300:FF:000037">
    <property type="entry name" value="26S protease regulatory subunit 6A"/>
    <property type="match status" value="1"/>
</dbReference>
<dbReference type="Gene3D" id="1.10.8.60">
    <property type="match status" value="1"/>
</dbReference>
<keyword evidence="7 12" id="KW-0647">Proteasome</keyword>
<dbReference type="InterPro" id="IPR003960">
    <property type="entry name" value="ATPase_AAA_CS"/>
</dbReference>
<dbReference type="PANTHER" id="PTHR23073">
    <property type="entry name" value="26S PROTEASOME REGULATORY SUBUNIT"/>
    <property type="match status" value="1"/>
</dbReference>
<protein>
    <recommendedName>
        <fullName evidence="9">26S proteasome regulatory subunit 6A</fullName>
    </recommendedName>
</protein>
<evidence type="ECO:0000256" key="2">
    <source>
        <dbReference type="ARBA" id="ARBA00004496"/>
    </source>
</evidence>
<evidence type="ECO:0000256" key="10">
    <source>
        <dbReference type="RuleBase" id="RU003651"/>
    </source>
</evidence>
<dbReference type="FunFam" id="1.10.8.60:FF:000009">
    <property type="entry name" value="26S protease regulatory subunit 6A"/>
    <property type="match status" value="1"/>
</dbReference>
<dbReference type="EMBL" id="JANBQF010000158">
    <property type="protein sequence ID" value="KAJ2004377.1"/>
    <property type="molecule type" value="Genomic_DNA"/>
</dbReference>